<proteinExistence type="predicted"/>
<dbReference type="CDD" id="cd01283">
    <property type="entry name" value="cytidine_deaminase"/>
    <property type="match status" value="1"/>
</dbReference>
<feature type="domain" description="CMP/dCMP-type deaminase" evidence="3">
    <location>
        <begin position="153"/>
        <end position="285"/>
    </location>
</feature>
<reference evidence="4 5" key="1">
    <citation type="journal article" date="2016" name="Nat. Commun.">
        <title>Thousands of microbial genomes shed light on interconnected biogeochemical processes in an aquifer system.</title>
        <authorList>
            <person name="Anantharaman K."/>
            <person name="Brown C.T."/>
            <person name="Hug L.A."/>
            <person name="Sharon I."/>
            <person name="Castelle C.J."/>
            <person name="Probst A.J."/>
            <person name="Thomas B.C."/>
            <person name="Singh A."/>
            <person name="Wilkins M.J."/>
            <person name="Karaoz U."/>
            <person name="Brodie E.L."/>
            <person name="Williams K.H."/>
            <person name="Hubbard S.S."/>
            <person name="Banfield J.F."/>
        </authorList>
    </citation>
    <scope>NUCLEOTIDE SEQUENCE [LARGE SCALE GENOMIC DNA]</scope>
</reference>
<sequence length="285" mass="32658">MDILSTLKKSLDLCVLKKDTNPRTVSLGFSLSGKKYLSGIIESKTNLLFISSEQGVLIKGVQHNDFGLNEIITLTEDVDYNPSPIIIKILIDYVRRTKNKLSYKVINKEGKKLFFTKDITSIIPFYCPPATNLESIKKRILSENKIKREKDKKPEELLGEWSQKALERNFPTHDSATKYGVAIITKENIYFGAQYSGYDQKTTIHAEMTVLLSAFMNRDYNITHIGLTSNKHEGPVVPCGCCLQFLDEMANHFNINPKIYCFSKNINIFTKYLLSDYLNNFWKNE</sequence>
<protein>
    <recommendedName>
        <fullName evidence="3">CMP/dCMP-type deaminase domain-containing protein</fullName>
    </recommendedName>
</protein>
<dbReference type="PROSITE" id="PS51747">
    <property type="entry name" value="CYT_DCMP_DEAMINASES_2"/>
    <property type="match status" value="1"/>
</dbReference>
<dbReference type="Pfam" id="PF00383">
    <property type="entry name" value="dCMP_cyt_deam_1"/>
    <property type="match status" value="1"/>
</dbReference>
<dbReference type="InterPro" id="IPR002125">
    <property type="entry name" value="CMP_dCMP_dom"/>
</dbReference>
<dbReference type="PROSITE" id="PS00903">
    <property type="entry name" value="CYT_DCMP_DEAMINASES_1"/>
    <property type="match status" value="1"/>
</dbReference>
<evidence type="ECO:0000313" key="4">
    <source>
        <dbReference type="EMBL" id="OGI88083.1"/>
    </source>
</evidence>
<dbReference type="Proteomes" id="UP000185809">
    <property type="component" value="Unassembled WGS sequence"/>
</dbReference>
<keyword evidence="1" id="KW-0479">Metal-binding</keyword>
<evidence type="ECO:0000256" key="2">
    <source>
        <dbReference type="ARBA" id="ARBA00022833"/>
    </source>
</evidence>
<comment type="caution">
    <text evidence="4">The sequence shown here is derived from an EMBL/GenBank/DDBJ whole genome shotgun (WGS) entry which is preliminary data.</text>
</comment>
<accession>A0A1F6X1V7</accession>
<dbReference type="GO" id="GO:0016787">
    <property type="term" value="F:hydrolase activity"/>
    <property type="evidence" value="ECO:0007669"/>
    <property type="project" value="InterPro"/>
</dbReference>
<evidence type="ECO:0000256" key="1">
    <source>
        <dbReference type="ARBA" id="ARBA00022723"/>
    </source>
</evidence>
<evidence type="ECO:0000259" key="3">
    <source>
        <dbReference type="PROSITE" id="PS51747"/>
    </source>
</evidence>
<dbReference type="AlphaFoldDB" id="A0A1F6X1V7"/>
<dbReference type="EMBL" id="MFUP01000006">
    <property type="protein sequence ID" value="OGI88083.1"/>
    <property type="molecule type" value="Genomic_DNA"/>
</dbReference>
<name>A0A1F6X1V7_9BACT</name>
<evidence type="ECO:0000313" key="5">
    <source>
        <dbReference type="Proteomes" id="UP000185809"/>
    </source>
</evidence>
<dbReference type="SUPFAM" id="SSF53927">
    <property type="entry name" value="Cytidine deaminase-like"/>
    <property type="match status" value="1"/>
</dbReference>
<dbReference type="InterPro" id="IPR016192">
    <property type="entry name" value="APOBEC/CMP_deaminase_Zn-bd"/>
</dbReference>
<keyword evidence="2" id="KW-0862">Zinc</keyword>
<dbReference type="GO" id="GO:0008270">
    <property type="term" value="F:zinc ion binding"/>
    <property type="evidence" value="ECO:0007669"/>
    <property type="project" value="InterPro"/>
</dbReference>
<organism evidence="4 5">
    <name type="scientific">Candidatus Nomurabacteria bacterium RIFCSPLOWO2_01_FULL_33_24</name>
    <dbReference type="NCBI Taxonomy" id="1801765"/>
    <lineage>
        <taxon>Bacteria</taxon>
        <taxon>Candidatus Nomuraibacteriota</taxon>
    </lineage>
</organism>
<dbReference type="InterPro" id="IPR016193">
    <property type="entry name" value="Cytidine_deaminase-like"/>
</dbReference>
<gene>
    <name evidence="4" type="ORF">A2995_01920</name>
</gene>
<dbReference type="Gene3D" id="3.40.140.10">
    <property type="entry name" value="Cytidine Deaminase, domain 2"/>
    <property type="match status" value="1"/>
</dbReference>